<name>A0A348HEE1_9GAMM</name>
<gene>
    <name evidence="1" type="ORF">ZBT109_1233</name>
</gene>
<sequence length="82" mass="9199">MNHGEVNEIAKKLLSDPQLYAVFKEQIMADPKNMEKVVSNAYLAIQKGLEPHITSPDSQPCCCRSPVSGKPYRDKNGCLRHE</sequence>
<evidence type="ECO:0000313" key="1">
    <source>
        <dbReference type="EMBL" id="BBG29993.1"/>
    </source>
</evidence>
<organism evidence="1 2">
    <name type="scientific">Zymobacter palmae</name>
    <dbReference type="NCBI Taxonomy" id="33074"/>
    <lineage>
        <taxon>Bacteria</taxon>
        <taxon>Pseudomonadati</taxon>
        <taxon>Pseudomonadota</taxon>
        <taxon>Gammaproteobacteria</taxon>
        <taxon>Oceanospirillales</taxon>
        <taxon>Halomonadaceae</taxon>
        <taxon>Zymobacter group</taxon>
        <taxon>Zymobacter</taxon>
    </lineage>
</organism>
<dbReference type="KEGG" id="zpl:ZBT109_1233"/>
<dbReference type="Proteomes" id="UP000267342">
    <property type="component" value="Chromosome"/>
</dbReference>
<evidence type="ECO:0000313" key="2">
    <source>
        <dbReference type="Proteomes" id="UP000267342"/>
    </source>
</evidence>
<accession>A0A348HEE1</accession>
<reference evidence="1 2" key="1">
    <citation type="submission" date="2018-09" db="EMBL/GenBank/DDBJ databases">
        <title>Zymobacter palmae IAM14233 (=T109) whole genome analysis.</title>
        <authorList>
            <person name="Yanase H."/>
        </authorList>
    </citation>
    <scope>NUCLEOTIDE SEQUENCE [LARGE SCALE GENOMIC DNA]</scope>
    <source>
        <strain evidence="1 2">IAM14233</strain>
    </source>
</reference>
<keyword evidence="2" id="KW-1185">Reference proteome</keyword>
<protein>
    <submittedName>
        <fullName evidence="1">Transposase and inactivated derivatives</fullName>
    </submittedName>
</protein>
<proteinExistence type="predicted"/>
<dbReference type="AlphaFoldDB" id="A0A348HEE1"/>
<dbReference type="EMBL" id="AP018933">
    <property type="protein sequence ID" value="BBG29993.1"/>
    <property type="molecule type" value="Genomic_DNA"/>
</dbReference>